<dbReference type="SUPFAM" id="SSF46785">
    <property type="entry name" value="Winged helix' DNA-binding domain"/>
    <property type="match status" value="1"/>
</dbReference>
<reference evidence="2 3" key="2">
    <citation type="journal article" date="2010" name="Stand. Genomic Sci.">
        <title>Complete genome sequence of Sebaldella termitidis type strain (NCTC 11300).</title>
        <authorList>
            <person name="Harmon-Smith M."/>
            <person name="Celia L."/>
            <person name="Chertkov O."/>
            <person name="Lapidus A."/>
            <person name="Copeland A."/>
            <person name="Glavina Del Rio T."/>
            <person name="Nolan M."/>
            <person name="Lucas S."/>
            <person name="Tice H."/>
            <person name="Cheng J.F."/>
            <person name="Han C."/>
            <person name="Detter J.C."/>
            <person name="Bruce D."/>
            <person name="Goodwin L."/>
            <person name="Pitluck S."/>
            <person name="Pati A."/>
            <person name="Liolios K."/>
            <person name="Ivanova N."/>
            <person name="Mavromatis K."/>
            <person name="Mikhailova N."/>
            <person name="Chen A."/>
            <person name="Palaniappan K."/>
            <person name="Land M."/>
            <person name="Hauser L."/>
            <person name="Chang Y.J."/>
            <person name="Jeffries C.D."/>
            <person name="Brettin T."/>
            <person name="Goker M."/>
            <person name="Beck B."/>
            <person name="Bristow J."/>
            <person name="Eisen J.A."/>
            <person name="Markowitz V."/>
            <person name="Hugenholtz P."/>
            <person name="Kyrpides N.C."/>
            <person name="Klenk H.P."/>
            <person name="Chen F."/>
        </authorList>
    </citation>
    <scope>NUCLEOTIDE SEQUENCE [LARGE SCALE GENOMIC DNA]</scope>
    <source>
        <strain evidence="3">ATCC 33386 / NCTC 11300</strain>
    </source>
</reference>
<dbReference type="KEGG" id="str:Sterm_0570"/>
<dbReference type="PANTHER" id="PTHR18964">
    <property type="entry name" value="ROK (REPRESSOR, ORF, KINASE) FAMILY"/>
    <property type="match status" value="1"/>
</dbReference>
<dbReference type="InterPro" id="IPR000600">
    <property type="entry name" value="ROK"/>
</dbReference>
<dbReference type="STRING" id="526218.Sterm_0570"/>
<accession>D1ANW9</accession>
<dbReference type="AlphaFoldDB" id="D1ANW9"/>
<proteinExistence type="inferred from homology"/>
<dbReference type="Gene3D" id="1.10.10.10">
    <property type="entry name" value="Winged helix-like DNA-binding domain superfamily/Winged helix DNA-binding domain"/>
    <property type="match status" value="1"/>
</dbReference>
<dbReference type="SUPFAM" id="SSF53067">
    <property type="entry name" value="Actin-like ATPase domain"/>
    <property type="match status" value="1"/>
</dbReference>
<reference evidence="3" key="1">
    <citation type="submission" date="2009-09" db="EMBL/GenBank/DDBJ databases">
        <title>The complete chromosome of Sebaldella termitidis ATCC 33386.</title>
        <authorList>
            <consortium name="US DOE Joint Genome Institute (JGI-PGF)"/>
            <person name="Lucas S."/>
            <person name="Copeland A."/>
            <person name="Lapidus A."/>
            <person name="Glavina del Rio T."/>
            <person name="Dalin E."/>
            <person name="Tice H."/>
            <person name="Bruce D."/>
            <person name="Goodwin L."/>
            <person name="Pitluck S."/>
            <person name="Kyrpides N."/>
            <person name="Mavromatis K."/>
            <person name="Ivanova N."/>
            <person name="Mikhailova N."/>
            <person name="Sims D."/>
            <person name="Meincke L."/>
            <person name="Brettin T."/>
            <person name="Detter J.C."/>
            <person name="Han C."/>
            <person name="Larimer F."/>
            <person name="Land M."/>
            <person name="Hauser L."/>
            <person name="Markowitz V."/>
            <person name="Cheng J.F."/>
            <person name="Hugenholtz P."/>
            <person name="Woyke T."/>
            <person name="Wu D."/>
            <person name="Eisen J.A."/>
        </authorList>
    </citation>
    <scope>NUCLEOTIDE SEQUENCE [LARGE SCALE GENOMIC DNA]</scope>
    <source>
        <strain evidence="3">ATCC 33386 / NCTC 11300</strain>
    </source>
</reference>
<evidence type="ECO:0000313" key="3">
    <source>
        <dbReference type="Proteomes" id="UP000000845"/>
    </source>
</evidence>
<dbReference type="InterPro" id="IPR036390">
    <property type="entry name" value="WH_DNA-bd_sf"/>
</dbReference>
<dbReference type="InterPro" id="IPR043129">
    <property type="entry name" value="ATPase_NBD"/>
</dbReference>
<dbReference type="PANTHER" id="PTHR18964:SF149">
    <property type="entry name" value="BIFUNCTIONAL UDP-N-ACETYLGLUCOSAMINE 2-EPIMERASE_N-ACETYLMANNOSAMINE KINASE"/>
    <property type="match status" value="1"/>
</dbReference>
<evidence type="ECO:0000256" key="1">
    <source>
        <dbReference type="ARBA" id="ARBA00006479"/>
    </source>
</evidence>
<dbReference type="CDD" id="cd23763">
    <property type="entry name" value="ASKHA_ATPase_ROK"/>
    <property type="match status" value="1"/>
</dbReference>
<dbReference type="Gene3D" id="3.30.420.40">
    <property type="match status" value="2"/>
</dbReference>
<protein>
    <submittedName>
        <fullName evidence="2">ROK family protein</fullName>
    </submittedName>
</protein>
<comment type="similarity">
    <text evidence="1">Belongs to the ROK (NagC/XylR) family.</text>
</comment>
<dbReference type="eggNOG" id="COG1940">
    <property type="taxonomic scope" value="Bacteria"/>
</dbReference>
<dbReference type="HOGENOM" id="CLU_067512_0_0_0"/>
<dbReference type="RefSeq" id="WP_012860039.1">
    <property type="nucleotide sequence ID" value="NC_013517.1"/>
</dbReference>
<name>D1ANW9_SEBTE</name>
<dbReference type="Pfam" id="PF00480">
    <property type="entry name" value="ROK"/>
    <property type="match status" value="1"/>
</dbReference>
<organism evidence="2 3">
    <name type="scientific">Sebaldella termitidis (strain ATCC 33386 / NCTC 11300)</name>
    <dbReference type="NCBI Taxonomy" id="526218"/>
    <lineage>
        <taxon>Bacteria</taxon>
        <taxon>Fusobacteriati</taxon>
        <taxon>Fusobacteriota</taxon>
        <taxon>Fusobacteriia</taxon>
        <taxon>Fusobacteriales</taxon>
        <taxon>Leptotrichiaceae</taxon>
        <taxon>Sebaldella</taxon>
    </lineage>
</organism>
<evidence type="ECO:0000313" key="2">
    <source>
        <dbReference type="EMBL" id="ACZ07443.1"/>
    </source>
</evidence>
<sequence>MDKTTKITGKPKFMKELNISEIKRAILKNPMITRSNIASLTNISLTTVGNILTELIRNEDIFTGGYEESSGGRKAERYYFNKEKYHSLSFCIDNKSIKYIISNILNEETEHGELEVNDRAVREVITEFTEYTLKQKDIKAIALGVPGIVKDSSYLIKGPDGEWIKNDIGEFLRNKFGIPVILENDLNSTVLGFSINFAGKNKDKELKNLSSVYIDFSDDCTGAGIITNGEIVRGKYNFAGEFGFIPMDGGKTLDDIINDECGNEEYVETLVKLILIINYTINPGIIIMRGERFREELHNLVVEECKKHMPEGSFPEIIFKEHSFDDYFRGISSLGAELMHKNIGL</sequence>
<keyword evidence="3" id="KW-1185">Reference proteome</keyword>
<dbReference type="InterPro" id="IPR036388">
    <property type="entry name" value="WH-like_DNA-bd_sf"/>
</dbReference>
<gene>
    <name evidence="2" type="ordered locus">Sterm_0570</name>
</gene>
<dbReference type="Proteomes" id="UP000000845">
    <property type="component" value="Chromosome"/>
</dbReference>
<dbReference type="EMBL" id="CP001739">
    <property type="protein sequence ID" value="ACZ07443.1"/>
    <property type="molecule type" value="Genomic_DNA"/>
</dbReference>